<accession>A0A8T0EYW5</accession>
<gene>
    <name evidence="1" type="ORF">HNY73_012182</name>
</gene>
<protein>
    <submittedName>
        <fullName evidence="1">Uncharacterized protein</fullName>
    </submittedName>
</protein>
<name>A0A8T0EYW5_ARGBR</name>
<reference evidence="1" key="1">
    <citation type="journal article" date="2020" name="bioRxiv">
        <title>Chromosome-level reference genome of the European wasp spider Argiope bruennichi: a resource for studies on range expansion and evolutionary adaptation.</title>
        <authorList>
            <person name="Sheffer M.M."/>
            <person name="Hoppe A."/>
            <person name="Krehenwinkel H."/>
            <person name="Uhl G."/>
            <person name="Kuss A.W."/>
            <person name="Jensen L."/>
            <person name="Jensen C."/>
            <person name="Gillespie R.G."/>
            <person name="Hoff K.J."/>
            <person name="Prost S."/>
        </authorList>
    </citation>
    <scope>NUCLEOTIDE SEQUENCE</scope>
</reference>
<proteinExistence type="predicted"/>
<reference evidence="1" key="2">
    <citation type="submission" date="2020-06" db="EMBL/GenBank/DDBJ databases">
        <authorList>
            <person name="Sheffer M."/>
        </authorList>
    </citation>
    <scope>NUCLEOTIDE SEQUENCE</scope>
</reference>
<comment type="caution">
    <text evidence="1">The sequence shown here is derived from an EMBL/GenBank/DDBJ whole genome shotgun (WGS) entry which is preliminary data.</text>
</comment>
<dbReference type="EMBL" id="JABXBU010001863">
    <property type="protein sequence ID" value="KAF8781828.1"/>
    <property type="molecule type" value="Genomic_DNA"/>
</dbReference>
<keyword evidence="2" id="KW-1185">Reference proteome</keyword>
<organism evidence="1 2">
    <name type="scientific">Argiope bruennichi</name>
    <name type="common">Wasp spider</name>
    <name type="synonym">Aranea bruennichi</name>
    <dbReference type="NCBI Taxonomy" id="94029"/>
    <lineage>
        <taxon>Eukaryota</taxon>
        <taxon>Metazoa</taxon>
        <taxon>Ecdysozoa</taxon>
        <taxon>Arthropoda</taxon>
        <taxon>Chelicerata</taxon>
        <taxon>Arachnida</taxon>
        <taxon>Araneae</taxon>
        <taxon>Araneomorphae</taxon>
        <taxon>Entelegynae</taxon>
        <taxon>Araneoidea</taxon>
        <taxon>Araneidae</taxon>
        <taxon>Argiope</taxon>
    </lineage>
</organism>
<dbReference type="AlphaFoldDB" id="A0A8T0EYW5"/>
<evidence type="ECO:0000313" key="1">
    <source>
        <dbReference type="EMBL" id="KAF8781828.1"/>
    </source>
</evidence>
<dbReference type="Proteomes" id="UP000807504">
    <property type="component" value="Unassembled WGS sequence"/>
</dbReference>
<evidence type="ECO:0000313" key="2">
    <source>
        <dbReference type="Proteomes" id="UP000807504"/>
    </source>
</evidence>
<sequence length="98" mass="11131">MLREAVLPIFAEAKEGDGSRWDSNPRSEDETGKLMISDSTIGKCAKFNHMIFYANRNQLSDCIKYRSGLAVFQSLLKQKREMAAVGFETPRLRREGCL</sequence>